<reference evidence="2" key="1">
    <citation type="submission" date="2020-02" db="EMBL/GenBank/DDBJ databases">
        <authorList>
            <person name="Meier V. D."/>
        </authorList>
    </citation>
    <scope>NUCLEOTIDE SEQUENCE</scope>
    <source>
        <strain evidence="2">AVDCRST_MAG19</strain>
    </source>
</reference>
<accession>A0A6J4V265</accession>
<protein>
    <submittedName>
        <fullName evidence="2">Dihydrofolate reductase</fullName>
        <ecNumber evidence="2">1.5.1.3</ecNumber>
    </submittedName>
</protein>
<sequence length="213" mass="23081">MRKLVAVTFVTLDGVMQAPGGSDEDREGGFAHGGWVVPHFDEQGGAHMVELIRRAGALLLGRKTYDIFAAGWANTPDTDPIAAVYNRIPKYVASRSPRALEWANSHQLGEDIASEVAKLKEHDGGEIQVPGSSELMQALMKSDLVDEFHLIVFPAIAGSGKHLFGHGAIPRALSLKSIETTATGVVIQVYERTGDLKTGEIGPEFEETYRSNR</sequence>
<dbReference type="EC" id="1.5.1.3" evidence="2"/>
<dbReference type="PANTHER" id="PTHR38011:SF2">
    <property type="entry name" value="BIFUNCTIONAL DEAMINASE-REDUCTASE DOMAIN PROTEIN"/>
    <property type="match status" value="1"/>
</dbReference>
<dbReference type="Pfam" id="PF01872">
    <property type="entry name" value="RibD_C"/>
    <property type="match status" value="1"/>
</dbReference>
<dbReference type="EMBL" id="CADCWL010000107">
    <property type="protein sequence ID" value="CAA9566380.1"/>
    <property type="molecule type" value="Genomic_DNA"/>
</dbReference>
<gene>
    <name evidence="2" type="ORF">AVDCRST_MAG19-2294</name>
</gene>
<dbReference type="PANTHER" id="PTHR38011">
    <property type="entry name" value="DIHYDROFOLATE REDUCTASE FAMILY PROTEIN (AFU_ORTHOLOGUE AFUA_8G06820)"/>
    <property type="match status" value="1"/>
</dbReference>
<dbReference type="GO" id="GO:0004146">
    <property type="term" value="F:dihydrofolate reductase activity"/>
    <property type="evidence" value="ECO:0007669"/>
    <property type="project" value="UniProtKB-EC"/>
</dbReference>
<organism evidence="2">
    <name type="scientific">uncultured Thermomicrobiales bacterium</name>
    <dbReference type="NCBI Taxonomy" id="1645740"/>
    <lineage>
        <taxon>Bacteria</taxon>
        <taxon>Pseudomonadati</taxon>
        <taxon>Thermomicrobiota</taxon>
        <taxon>Thermomicrobia</taxon>
        <taxon>Thermomicrobiales</taxon>
        <taxon>environmental samples</taxon>
    </lineage>
</organism>
<dbReference type="Gene3D" id="3.40.430.10">
    <property type="entry name" value="Dihydrofolate Reductase, subunit A"/>
    <property type="match status" value="1"/>
</dbReference>
<proteinExistence type="predicted"/>
<dbReference type="GO" id="GO:0009231">
    <property type="term" value="P:riboflavin biosynthetic process"/>
    <property type="evidence" value="ECO:0007669"/>
    <property type="project" value="InterPro"/>
</dbReference>
<keyword evidence="2" id="KW-0560">Oxidoreductase</keyword>
<name>A0A6J4V265_9BACT</name>
<dbReference type="AlphaFoldDB" id="A0A6J4V265"/>
<dbReference type="SUPFAM" id="SSF53597">
    <property type="entry name" value="Dihydrofolate reductase-like"/>
    <property type="match status" value="1"/>
</dbReference>
<dbReference type="InterPro" id="IPR050765">
    <property type="entry name" value="Riboflavin_Biosynth_HTPR"/>
</dbReference>
<feature type="domain" description="Bacterial bifunctional deaminase-reductase C-terminal" evidence="1">
    <location>
        <begin position="3"/>
        <end position="186"/>
    </location>
</feature>
<evidence type="ECO:0000259" key="1">
    <source>
        <dbReference type="Pfam" id="PF01872"/>
    </source>
</evidence>
<dbReference type="InterPro" id="IPR024072">
    <property type="entry name" value="DHFR-like_dom_sf"/>
</dbReference>
<evidence type="ECO:0000313" key="2">
    <source>
        <dbReference type="EMBL" id="CAA9566380.1"/>
    </source>
</evidence>
<dbReference type="GO" id="GO:0008703">
    <property type="term" value="F:5-amino-6-(5-phosphoribosylamino)uracil reductase activity"/>
    <property type="evidence" value="ECO:0007669"/>
    <property type="project" value="InterPro"/>
</dbReference>
<dbReference type="InterPro" id="IPR002734">
    <property type="entry name" value="RibDG_C"/>
</dbReference>